<evidence type="ECO:0000313" key="1">
    <source>
        <dbReference type="EMBL" id="KAG4418382.1"/>
    </source>
</evidence>
<comment type="caution">
    <text evidence="1">The sequence shown here is derived from an EMBL/GenBank/DDBJ whole genome shotgun (WGS) entry which is preliminary data.</text>
</comment>
<evidence type="ECO:0000313" key="2">
    <source>
        <dbReference type="Proteomes" id="UP000664132"/>
    </source>
</evidence>
<proteinExistence type="predicted"/>
<dbReference type="PANTHER" id="PTHR40257">
    <property type="match status" value="1"/>
</dbReference>
<dbReference type="OrthoDB" id="265717at2759"/>
<name>A0A8H7TFQ5_9HELO</name>
<evidence type="ECO:0008006" key="3">
    <source>
        <dbReference type="Google" id="ProtNLM"/>
    </source>
</evidence>
<sequence>MPICTLHVLSLTPSSSIPQLLRTLSSTSLKPLTVSRIIRWIILPTSLSTAHLLAQNIHWDILLILPNPASTPLPESLQKLISHHWSIEAGVPSRILKGYEDKNARLLSPNKEDVPALSENLSKLKSGKGNRMKDSSQGLELSPELMSWIEKFTLSGTREGKGAVSMLNLLAFKPGMKEEYLKYGKAFAESAGSSRGGDAKIVGSVIKDGGKGEGWDEIALAHYPSLWHFADMLASEDYQDANQRYRVGSLRDTCILFTSEVGIEEMKRDVEEKAKL</sequence>
<dbReference type="Gene3D" id="3.30.70.100">
    <property type="match status" value="1"/>
</dbReference>
<accession>A0A8H7TFQ5</accession>
<organism evidence="1 2">
    <name type="scientific">Cadophora malorum</name>
    <dbReference type="NCBI Taxonomy" id="108018"/>
    <lineage>
        <taxon>Eukaryota</taxon>
        <taxon>Fungi</taxon>
        <taxon>Dikarya</taxon>
        <taxon>Ascomycota</taxon>
        <taxon>Pezizomycotina</taxon>
        <taxon>Leotiomycetes</taxon>
        <taxon>Helotiales</taxon>
        <taxon>Ploettnerulaceae</taxon>
        <taxon>Cadophora</taxon>
    </lineage>
</organism>
<dbReference type="PANTHER" id="PTHR40257:SF1">
    <property type="entry name" value="DUF1330 DOMAIN-CONTAINING PROTEIN"/>
    <property type="match status" value="1"/>
</dbReference>
<protein>
    <recommendedName>
        <fullName evidence="3">DUF1330 domain-containing protein</fullName>
    </recommendedName>
</protein>
<reference evidence="1" key="1">
    <citation type="submission" date="2021-02" db="EMBL/GenBank/DDBJ databases">
        <title>Genome sequence Cadophora malorum strain M34.</title>
        <authorList>
            <person name="Stefanovic E."/>
            <person name="Vu D."/>
            <person name="Scully C."/>
            <person name="Dijksterhuis J."/>
            <person name="Roader J."/>
            <person name="Houbraken J."/>
        </authorList>
    </citation>
    <scope>NUCLEOTIDE SEQUENCE</scope>
    <source>
        <strain evidence="1">M34</strain>
    </source>
</reference>
<keyword evidence="2" id="KW-1185">Reference proteome</keyword>
<gene>
    <name evidence="1" type="ORF">IFR04_008449</name>
</gene>
<dbReference type="AlphaFoldDB" id="A0A8H7TFQ5"/>
<dbReference type="Proteomes" id="UP000664132">
    <property type="component" value="Unassembled WGS sequence"/>
</dbReference>
<dbReference type="EMBL" id="JAFJYH010000129">
    <property type="protein sequence ID" value="KAG4418382.1"/>
    <property type="molecule type" value="Genomic_DNA"/>
</dbReference>